<organism evidence="7">
    <name type="scientific">Gongylonema pulchrum</name>
    <dbReference type="NCBI Taxonomy" id="637853"/>
    <lineage>
        <taxon>Eukaryota</taxon>
        <taxon>Metazoa</taxon>
        <taxon>Ecdysozoa</taxon>
        <taxon>Nematoda</taxon>
        <taxon>Chromadorea</taxon>
        <taxon>Rhabditida</taxon>
        <taxon>Spirurina</taxon>
        <taxon>Spiruromorpha</taxon>
        <taxon>Spiruroidea</taxon>
        <taxon>Gongylonematidae</taxon>
        <taxon>Gongylonema</taxon>
    </lineage>
</organism>
<evidence type="ECO:0000256" key="4">
    <source>
        <dbReference type="ARBA" id="ARBA00023054"/>
    </source>
</evidence>
<sequence>LIITEEARFNHTSCFTKNSVTHFFFFFQEFEELTVSYKYKSEKLEDCEKALEELGGHLYESKLKVVELKEELLPLSEAEWEKDANVANCKGCNLQFSMSKRKHHCRNCGSIFCNSCTDARVKLPSNAKPVRVCLHCYNLLRSRHNSTLEENST</sequence>
<proteinExistence type="predicted"/>
<evidence type="ECO:0000256" key="5">
    <source>
        <dbReference type="PROSITE-ProRule" id="PRU00091"/>
    </source>
</evidence>
<dbReference type="InterPro" id="IPR011011">
    <property type="entry name" value="Znf_FYVE_PHD"/>
</dbReference>
<evidence type="ECO:0000256" key="1">
    <source>
        <dbReference type="ARBA" id="ARBA00022723"/>
    </source>
</evidence>
<dbReference type="InterPro" id="IPR013083">
    <property type="entry name" value="Znf_RING/FYVE/PHD"/>
</dbReference>
<dbReference type="GO" id="GO:0005737">
    <property type="term" value="C:cytoplasm"/>
    <property type="evidence" value="ECO:0007669"/>
    <property type="project" value="TreeGrafter"/>
</dbReference>
<evidence type="ECO:0000259" key="6">
    <source>
        <dbReference type="PROSITE" id="PS50178"/>
    </source>
</evidence>
<keyword evidence="3" id="KW-0862">Zinc</keyword>
<reference evidence="7" key="1">
    <citation type="submission" date="2016-06" db="UniProtKB">
        <authorList>
            <consortium name="WormBaseParasite"/>
        </authorList>
    </citation>
    <scope>IDENTIFICATION</scope>
</reference>
<dbReference type="Pfam" id="PF01363">
    <property type="entry name" value="FYVE"/>
    <property type="match status" value="1"/>
</dbReference>
<dbReference type="CDD" id="cd15721">
    <property type="entry name" value="FYVE_RUFY1_like"/>
    <property type="match status" value="1"/>
</dbReference>
<keyword evidence="4" id="KW-0175">Coiled coil</keyword>
<dbReference type="InterPro" id="IPR000306">
    <property type="entry name" value="Znf_FYVE"/>
</dbReference>
<dbReference type="PANTHER" id="PTHR45956">
    <property type="entry name" value="RUN AND FYVE DOMAIN-CONTAINING PROTEIN 2-LIKE PROTEIN"/>
    <property type="match status" value="1"/>
</dbReference>
<dbReference type="InterPro" id="IPR047335">
    <property type="entry name" value="RUFY1-3"/>
</dbReference>
<dbReference type="WBParaSite" id="GPUH_0002577601-mRNA-1">
    <property type="protein sequence ID" value="GPUH_0002577601-mRNA-1"/>
    <property type="gene ID" value="GPUH_0002577601"/>
</dbReference>
<evidence type="ECO:0000313" key="7">
    <source>
        <dbReference type="WBParaSite" id="GPUH_0002577601-mRNA-1"/>
    </source>
</evidence>
<dbReference type="PROSITE" id="PS50178">
    <property type="entry name" value="ZF_FYVE"/>
    <property type="match status" value="1"/>
</dbReference>
<name>A0A183EXQ5_9BILA</name>
<dbReference type="SUPFAM" id="SSF57903">
    <property type="entry name" value="FYVE/PHD zinc finger"/>
    <property type="match status" value="1"/>
</dbReference>
<keyword evidence="2 5" id="KW-0863">Zinc-finger</keyword>
<protein>
    <submittedName>
        <fullName evidence="7">FYVE-type domain-containing protein</fullName>
    </submittedName>
</protein>
<accession>A0A183EXQ5</accession>
<dbReference type="GO" id="GO:0008270">
    <property type="term" value="F:zinc ion binding"/>
    <property type="evidence" value="ECO:0007669"/>
    <property type="project" value="UniProtKB-KW"/>
</dbReference>
<dbReference type="PANTHER" id="PTHR45956:SF6">
    <property type="entry name" value="RUN DOMAIN-CONTAINING PROTEIN"/>
    <property type="match status" value="1"/>
</dbReference>
<dbReference type="Gene3D" id="3.30.40.10">
    <property type="entry name" value="Zinc/RING finger domain, C3HC4 (zinc finger)"/>
    <property type="match status" value="1"/>
</dbReference>
<keyword evidence="1" id="KW-0479">Metal-binding</keyword>
<feature type="domain" description="FYVE-type" evidence="6">
    <location>
        <begin position="83"/>
        <end position="141"/>
    </location>
</feature>
<evidence type="ECO:0000256" key="2">
    <source>
        <dbReference type="ARBA" id="ARBA00022771"/>
    </source>
</evidence>
<dbReference type="AlphaFoldDB" id="A0A183EXQ5"/>
<dbReference type="SMART" id="SM00064">
    <property type="entry name" value="FYVE"/>
    <property type="match status" value="1"/>
</dbReference>
<dbReference type="InterPro" id="IPR017455">
    <property type="entry name" value="Znf_FYVE-rel"/>
</dbReference>
<evidence type="ECO:0000256" key="3">
    <source>
        <dbReference type="ARBA" id="ARBA00022833"/>
    </source>
</evidence>